<accession>A0A087U3N7</accession>
<evidence type="ECO:0000313" key="2">
    <source>
        <dbReference type="Proteomes" id="UP000054359"/>
    </source>
</evidence>
<organism evidence="1 2">
    <name type="scientific">Stegodyphus mimosarum</name>
    <name type="common">African social velvet spider</name>
    <dbReference type="NCBI Taxonomy" id="407821"/>
    <lineage>
        <taxon>Eukaryota</taxon>
        <taxon>Metazoa</taxon>
        <taxon>Ecdysozoa</taxon>
        <taxon>Arthropoda</taxon>
        <taxon>Chelicerata</taxon>
        <taxon>Arachnida</taxon>
        <taxon>Araneae</taxon>
        <taxon>Araneomorphae</taxon>
        <taxon>Entelegynae</taxon>
        <taxon>Eresoidea</taxon>
        <taxon>Eresidae</taxon>
        <taxon>Stegodyphus</taxon>
    </lineage>
</organism>
<name>A0A087U3N7_STEMI</name>
<feature type="non-terminal residue" evidence="1">
    <location>
        <position position="67"/>
    </location>
</feature>
<dbReference type="Proteomes" id="UP000054359">
    <property type="component" value="Unassembled WGS sequence"/>
</dbReference>
<sequence length="67" mass="8126">MLFPPWDPRKRVSDYGFLEHISLLPIQFPGSTFYLRQSCLMLNEQVEQDHHWPLPFPFQEPKEDMKH</sequence>
<evidence type="ECO:0000313" key="1">
    <source>
        <dbReference type="EMBL" id="KFM71976.1"/>
    </source>
</evidence>
<protein>
    <submittedName>
        <fullName evidence="1">Uncharacterized protein</fullName>
    </submittedName>
</protein>
<proteinExistence type="predicted"/>
<dbReference type="AlphaFoldDB" id="A0A087U3N7"/>
<reference evidence="1 2" key="1">
    <citation type="submission" date="2013-11" db="EMBL/GenBank/DDBJ databases">
        <title>Genome sequencing of Stegodyphus mimosarum.</title>
        <authorList>
            <person name="Bechsgaard J."/>
        </authorList>
    </citation>
    <scope>NUCLEOTIDE SEQUENCE [LARGE SCALE GENOMIC DNA]</scope>
</reference>
<dbReference type="EMBL" id="KK118013">
    <property type="protein sequence ID" value="KFM71976.1"/>
    <property type="molecule type" value="Genomic_DNA"/>
</dbReference>
<gene>
    <name evidence="1" type="ORF">X975_20996</name>
</gene>
<keyword evidence="2" id="KW-1185">Reference proteome</keyword>